<organism evidence="1 3">
    <name type="scientific">Thermoproteota archaeon</name>
    <dbReference type="NCBI Taxonomy" id="2056631"/>
    <lineage>
        <taxon>Archaea</taxon>
        <taxon>Thermoproteota</taxon>
    </lineage>
</organism>
<protein>
    <submittedName>
        <fullName evidence="1">Molybdenum cofactor biosynthesis protein MoaE</fullName>
    </submittedName>
</protein>
<accession>A0A497EUQ4</accession>
<gene>
    <name evidence="1" type="ORF">DRJ20_02905</name>
    <name evidence="2" type="ORF">DRJ26_00925</name>
</gene>
<dbReference type="Pfam" id="PF02391">
    <property type="entry name" value="MoaE"/>
    <property type="match status" value="1"/>
</dbReference>
<dbReference type="SUPFAM" id="SSF54690">
    <property type="entry name" value="Molybdopterin synthase subunit MoaE"/>
    <property type="match status" value="1"/>
</dbReference>
<sequence>MLRVVWVVELSWVGIGDLSKLELSEIVSRLKSASRNVGCVVLFIGFVREEGLMGDKVKHLHYESYGDLAIKKMEEIRKGVIDGEKVFSAIIHHAVGRVPVGEETLIVGVAAKHRAEGFKAVQEIIDKVKSEVPIWKKEVTDEGEYWIHEVEKVN</sequence>
<reference evidence="3 4" key="1">
    <citation type="submission" date="2018-06" db="EMBL/GenBank/DDBJ databases">
        <title>Extensive metabolic versatility and redundancy in microbially diverse, dynamic hydrothermal sediments.</title>
        <authorList>
            <person name="Dombrowski N."/>
            <person name="Teske A."/>
            <person name="Baker B.J."/>
        </authorList>
    </citation>
    <scope>NUCLEOTIDE SEQUENCE [LARGE SCALE GENOMIC DNA]</scope>
    <source>
        <strain evidence="2">B20_G2</strain>
        <strain evidence="1">B29_G17</strain>
    </source>
</reference>
<evidence type="ECO:0000313" key="4">
    <source>
        <dbReference type="Proteomes" id="UP000269499"/>
    </source>
</evidence>
<dbReference type="GO" id="GO:0006777">
    <property type="term" value="P:Mo-molybdopterin cofactor biosynthetic process"/>
    <property type="evidence" value="ECO:0007669"/>
    <property type="project" value="InterPro"/>
</dbReference>
<comment type="caution">
    <text evidence="1">The sequence shown here is derived from an EMBL/GenBank/DDBJ whole genome shotgun (WGS) entry which is preliminary data.</text>
</comment>
<dbReference type="InterPro" id="IPR036563">
    <property type="entry name" value="MoaE_sf"/>
</dbReference>
<evidence type="ECO:0000313" key="1">
    <source>
        <dbReference type="EMBL" id="RLE50886.1"/>
    </source>
</evidence>
<dbReference type="Gene3D" id="3.90.1170.40">
    <property type="entry name" value="Molybdopterin biosynthesis MoaE subunit"/>
    <property type="match status" value="1"/>
</dbReference>
<dbReference type="CDD" id="cd00756">
    <property type="entry name" value="MoaE"/>
    <property type="match status" value="1"/>
</dbReference>
<dbReference type="Proteomes" id="UP000268446">
    <property type="component" value="Unassembled WGS sequence"/>
</dbReference>
<dbReference type="PANTHER" id="PTHR23404">
    <property type="entry name" value="MOLYBDOPTERIN SYNTHASE RELATED"/>
    <property type="match status" value="1"/>
</dbReference>
<dbReference type="AlphaFoldDB" id="A0A497EUQ4"/>
<evidence type="ECO:0000313" key="3">
    <source>
        <dbReference type="Proteomes" id="UP000268446"/>
    </source>
</evidence>
<evidence type="ECO:0000313" key="2">
    <source>
        <dbReference type="EMBL" id="RLE55336.1"/>
    </source>
</evidence>
<dbReference type="InterPro" id="IPR003448">
    <property type="entry name" value="Mopterin_biosynth_MoaE"/>
</dbReference>
<dbReference type="EMBL" id="QMQZ01000096">
    <property type="protein sequence ID" value="RLE50886.1"/>
    <property type="molecule type" value="Genomic_DNA"/>
</dbReference>
<dbReference type="Proteomes" id="UP000269499">
    <property type="component" value="Unassembled WGS sequence"/>
</dbReference>
<dbReference type="EMBL" id="QMRA01000008">
    <property type="protein sequence ID" value="RLE55336.1"/>
    <property type="molecule type" value="Genomic_DNA"/>
</dbReference>
<proteinExistence type="predicted"/>
<name>A0A497EUQ4_9CREN</name>